<comment type="similarity">
    <text evidence="2 14">Belongs to the UppP family.</text>
</comment>
<proteinExistence type="inferred from homology"/>
<feature type="transmembrane region" description="Helical" evidence="14">
    <location>
        <begin position="251"/>
        <end position="272"/>
    </location>
</feature>
<feature type="transmembrane region" description="Helical" evidence="14">
    <location>
        <begin position="185"/>
        <end position="205"/>
    </location>
</feature>
<feature type="transmembrane region" description="Helical" evidence="14">
    <location>
        <begin position="217"/>
        <end position="239"/>
    </location>
</feature>
<comment type="catalytic activity">
    <reaction evidence="13 14">
        <text>di-trans,octa-cis-undecaprenyl diphosphate + H2O = di-trans,octa-cis-undecaprenyl phosphate + phosphate + H(+)</text>
        <dbReference type="Rhea" id="RHEA:28094"/>
        <dbReference type="ChEBI" id="CHEBI:15377"/>
        <dbReference type="ChEBI" id="CHEBI:15378"/>
        <dbReference type="ChEBI" id="CHEBI:43474"/>
        <dbReference type="ChEBI" id="CHEBI:58405"/>
        <dbReference type="ChEBI" id="CHEBI:60392"/>
        <dbReference type="EC" id="3.6.1.27"/>
    </reaction>
</comment>
<dbReference type="PANTHER" id="PTHR30622:SF2">
    <property type="entry name" value="UNDECAPRENYL-DIPHOSPHATASE"/>
    <property type="match status" value="1"/>
</dbReference>
<evidence type="ECO:0000256" key="2">
    <source>
        <dbReference type="ARBA" id="ARBA00010621"/>
    </source>
</evidence>
<evidence type="ECO:0000256" key="4">
    <source>
        <dbReference type="ARBA" id="ARBA00021581"/>
    </source>
</evidence>
<evidence type="ECO:0000256" key="9">
    <source>
        <dbReference type="ARBA" id="ARBA00023136"/>
    </source>
</evidence>
<dbReference type="AlphaFoldDB" id="A0A1H0NCK8"/>
<keyword evidence="5 14" id="KW-1003">Cell membrane</keyword>
<keyword evidence="10 14" id="KW-0046">Antibiotic resistance</keyword>
<dbReference type="GO" id="GO:0008360">
    <property type="term" value="P:regulation of cell shape"/>
    <property type="evidence" value="ECO:0007669"/>
    <property type="project" value="UniProtKB-KW"/>
</dbReference>
<evidence type="ECO:0000256" key="1">
    <source>
        <dbReference type="ARBA" id="ARBA00004651"/>
    </source>
</evidence>
<keyword evidence="6 14" id="KW-0812">Transmembrane</keyword>
<sequence length="273" mass="29903">MLEFFKAVILGVVQGVTEFLPVSSSGHLVIGSQLMNFQEQGVVFDVCLHLGTLLSVLLVFRREIKAMAMAPLQVLTGQTDRDTRTFFLWDIYVIVATLPAVVVGLFFKDRIESLFSSVLVAYIMLIVTGILMICARYLPKKEKSLTWWRSVLVGCAQAGAILPGLSRSGSTIFMGMALGVPRQTVARFSFIMSIPAILGAVVLHSKELLAQPPAAEIWGNLAAGMVVAAVSGYLAIKFLLDIIEKDRLQWFGYYCLLLASAGLGYYVLNVVYP</sequence>
<dbReference type="GO" id="GO:0005886">
    <property type="term" value="C:plasma membrane"/>
    <property type="evidence" value="ECO:0007669"/>
    <property type="project" value="UniProtKB-SubCell"/>
</dbReference>
<keyword evidence="14" id="KW-0961">Cell wall biogenesis/degradation</keyword>
<gene>
    <name evidence="14" type="primary">uppP</name>
    <name evidence="15" type="ORF">SAMN05660330_01345</name>
</gene>
<evidence type="ECO:0000256" key="13">
    <source>
        <dbReference type="ARBA" id="ARBA00047594"/>
    </source>
</evidence>
<dbReference type="EC" id="3.6.1.27" evidence="3 14"/>
<dbReference type="NCBIfam" id="TIGR00753">
    <property type="entry name" value="undec_PP_bacA"/>
    <property type="match status" value="1"/>
</dbReference>
<feature type="transmembrane region" description="Helical" evidence="14">
    <location>
        <begin position="42"/>
        <end position="60"/>
    </location>
</feature>
<feature type="transmembrane region" description="Helical" evidence="14">
    <location>
        <begin position="86"/>
        <end position="107"/>
    </location>
</feature>
<keyword evidence="14" id="KW-0133">Cell shape</keyword>
<evidence type="ECO:0000256" key="11">
    <source>
        <dbReference type="ARBA" id="ARBA00032707"/>
    </source>
</evidence>
<accession>A0A1H0NCK8</accession>
<protein>
    <recommendedName>
        <fullName evidence="4 14">Undecaprenyl-diphosphatase</fullName>
        <ecNumber evidence="3 14">3.6.1.27</ecNumber>
    </recommendedName>
    <alternativeName>
        <fullName evidence="12 14">Bacitracin resistance protein</fullName>
    </alternativeName>
    <alternativeName>
        <fullName evidence="11 14">Undecaprenyl pyrophosphate phosphatase</fullName>
    </alternativeName>
</protein>
<evidence type="ECO:0000256" key="12">
    <source>
        <dbReference type="ARBA" id="ARBA00032932"/>
    </source>
</evidence>
<dbReference type="Pfam" id="PF02673">
    <property type="entry name" value="BacA"/>
    <property type="match status" value="1"/>
</dbReference>
<evidence type="ECO:0000256" key="7">
    <source>
        <dbReference type="ARBA" id="ARBA00022801"/>
    </source>
</evidence>
<evidence type="ECO:0000256" key="8">
    <source>
        <dbReference type="ARBA" id="ARBA00022989"/>
    </source>
</evidence>
<dbReference type="STRING" id="91360.SAMN05660330_01345"/>
<evidence type="ECO:0000256" key="10">
    <source>
        <dbReference type="ARBA" id="ARBA00023251"/>
    </source>
</evidence>
<evidence type="ECO:0000256" key="6">
    <source>
        <dbReference type="ARBA" id="ARBA00022692"/>
    </source>
</evidence>
<feature type="transmembrane region" description="Helical" evidence="14">
    <location>
        <begin position="113"/>
        <end position="135"/>
    </location>
</feature>
<dbReference type="GO" id="GO:0071555">
    <property type="term" value="P:cell wall organization"/>
    <property type="evidence" value="ECO:0007669"/>
    <property type="project" value="UniProtKB-KW"/>
</dbReference>
<keyword evidence="9 14" id="KW-0472">Membrane</keyword>
<dbReference type="PANTHER" id="PTHR30622">
    <property type="entry name" value="UNDECAPRENYL-DIPHOSPHATASE"/>
    <property type="match status" value="1"/>
</dbReference>
<keyword evidence="14" id="KW-0573">Peptidoglycan synthesis</keyword>
<comment type="subcellular location">
    <subcellularLocation>
        <location evidence="1 14">Cell membrane</location>
        <topology evidence="1 14">Multi-pass membrane protein</topology>
    </subcellularLocation>
</comment>
<keyword evidence="7 14" id="KW-0378">Hydrolase</keyword>
<dbReference type="HAMAP" id="MF_01006">
    <property type="entry name" value="Undec_diphosphatase"/>
    <property type="match status" value="1"/>
</dbReference>
<comment type="miscellaneous">
    <text evidence="14">Bacitracin is thought to be involved in the inhibition of peptidoglycan synthesis by sequestering undecaprenyl diphosphate, thereby reducing the pool of lipid carrier available.</text>
</comment>
<dbReference type="OrthoDB" id="9808289at2"/>
<reference evidence="15 16" key="1">
    <citation type="submission" date="2016-10" db="EMBL/GenBank/DDBJ databases">
        <authorList>
            <person name="de Groot N.N."/>
        </authorList>
    </citation>
    <scope>NUCLEOTIDE SEQUENCE [LARGE SCALE GENOMIC DNA]</scope>
    <source>
        <strain evidence="15 16">DSM 12130</strain>
    </source>
</reference>
<evidence type="ECO:0000256" key="3">
    <source>
        <dbReference type="ARBA" id="ARBA00012374"/>
    </source>
</evidence>
<dbReference type="GO" id="GO:0050380">
    <property type="term" value="F:undecaprenyl-diphosphatase activity"/>
    <property type="evidence" value="ECO:0007669"/>
    <property type="project" value="UniProtKB-UniRule"/>
</dbReference>
<evidence type="ECO:0000256" key="14">
    <source>
        <dbReference type="HAMAP-Rule" id="MF_01006"/>
    </source>
</evidence>
<evidence type="ECO:0000313" key="15">
    <source>
        <dbReference type="EMBL" id="SDO90383.1"/>
    </source>
</evidence>
<dbReference type="Proteomes" id="UP000199073">
    <property type="component" value="Unassembled WGS sequence"/>
</dbReference>
<dbReference type="RefSeq" id="WP_092221085.1">
    <property type="nucleotide sequence ID" value="NZ_FNJI01000007.1"/>
</dbReference>
<dbReference type="InterPro" id="IPR003824">
    <property type="entry name" value="UppP"/>
</dbReference>
<keyword evidence="16" id="KW-1185">Reference proteome</keyword>
<evidence type="ECO:0000256" key="5">
    <source>
        <dbReference type="ARBA" id="ARBA00022475"/>
    </source>
</evidence>
<keyword evidence="8 14" id="KW-1133">Transmembrane helix</keyword>
<name>A0A1H0NCK8_9BACT</name>
<feature type="transmembrane region" description="Helical" evidence="14">
    <location>
        <begin position="147"/>
        <end position="165"/>
    </location>
</feature>
<dbReference type="GO" id="GO:0046677">
    <property type="term" value="P:response to antibiotic"/>
    <property type="evidence" value="ECO:0007669"/>
    <property type="project" value="UniProtKB-UniRule"/>
</dbReference>
<dbReference type="GO" id="GO:0009252">
    <property type="term" value="P:peptidoglycan biosynthetic process"/>
    <property type="evidence" value="ECO:0007669"/>
    <property type="project" value="UniProtKB-KW"/>
</dbReference>
<comment type="function">
    <text evidence="14">Catalyzes the dephosphorylation of undecaprenyl diphosphate (UPP). Confers resistance to bacitracin.</text>
</comment>
<evidence type="ECO:0000313" key="16">
    <source>
        <dbReference type="Proteomes" id="UP000199073"/>
    </source>
</evidence>
<organism evidence="15 16">
    <name type="scientific">Desulforhopalus singaporensis</name>
    <dbReference type="NCBI Taxonomy" id="91360"/>
    <lineage>
        <taxon>Bacteria</taxon>
        <taxon>Pseudomonadati</taxon>
        <taxon>Thermodesulfobacteriota</taxon>
        <taxon>Desulfobulbia</taxon>
        <taxon>Desulfobulbales</taxon>
        <taxon>Desulfocapsaceae</taxon>
        <taxon>Desulforhopalus</taxon>
    </lineage>
</organism>
<dbReference type="EMBL" id="FNJI01000007">
    <property type="protein sequence ID" value="SDO90383.1"/>
    <property type="molecule type" value="Genomic_DNA"/>
</dbReference>